<dbReference type="PANTHER" id="PTHR10412">
    <property type="entry name" value="MANNOSYL-OLIGOSACCHARIDE GLUCOSIDASE"/>
    <property type="match status" value="1"/>
</dbReference>
<evidence type="ECO:0000256" key="10">
    <source>
        <dbReference type="ARBA" id="ARBA00023295"/>
    </source>
</evidence>
<dbReference type="Gene3D" id="1.50.10.10">
    <property type="match status" value="1"/>
</dbReference>
<evidence type="ECO:0000256" key="8">
    <source>
        <dbReference type="ARBA" id="ARBA00023136"/>
    </source>
</evidence>
<dbReference type="InterPro" id="IPR008928">
    <property type="entry name" value="6-hairpin_glycosidase_sf"/>
</dbReference>
<name>A0ABR0EJK5_ZASCE</name>
<evidence type="ECO:0000256" key="9">
    <source>
        <dbReference type="ARBA" id="ARBA00023180"/>
    </source>
</evidence>
<dbReference type="Pfam" id="PF16923">
    <property type="entry name" value="Glyco_hydro_63N"/>
    <property type="match status" value="1"/>
</dbReference>
<evidence type="ECO:0000256" key="1">
    <source>
        <dbReference type="ARBA" id="ARBA00004648"/>
    </source>
</evidence>
<evidence type="ECO:0000313" key="17">
    <source>
        <dbReference type="EMBL" id="KAK4501729.1"/>
    </source>
</evidence>
<dbReference type="PANTHER" id="PTHR10412:SF11">
    <property type="entry name" value="MANNOSYL-OLIGOSACCHARIDE GLUCOSIDASE"/>
    <property type="match status" value="1"/>
</dbReference>
<evidence type="ECO:0000259" key="16">
    <source>
        <dbReference type="Pfam" id="PF16923"/>
    </source>
</evidence>
<dbReference type="InterPro" id="IPR012341">
    <property type="entry name" value="6hp_glycosidase-like_sf"/>
</dbReference>
<dbReference type="Pfam" id="PF03200">
    <property type="entry name" value="Glyco_hydro_63"/>
    <property type="match status" value="1"/>
</dbReference>
<evidence type="ECO:0000256" key="2">
    <source>
        <dbReference type="ARBA" id="ARBA00010833"/>
    </source>
</evidence>
<keyword evidence="9 13" id="KW-0325">Glycoprotein</keyword>
<feature type="chain" id="PRO_5046340892" description="Mannosyl-oligosaccharide glucosidase" evidence="14">
    <location>
        <begin position="25"/>
        <end position="832"/>
    </location>
</feature>
<comment type="caution">
    <text evidence="17">The sequence shown here is derived from an EMBL/GenBank/DDBJ whole genome shotgun (WGS) entry which is preliminary data.</text>
</comment>
<protein>
    <recommendedName>
        <fullName evidence="11 12">Mannosyl-oligosaccharide glucosidase</fullName>
        <ecNumber evidence="11 12">3.2.1.106</ecNumber>
    </recommendedName>
    <alternativeName>
        <fullName evidence="13">Glucosidase I</fullName>
    </alternativeName>
</protein>
<feature type="domain" description="Glycosyl hydrolase family 63 N-terminal" evidence="16">
    <location>
        <begin position="32"/>
        <end position="236"/>
    </location>
</feature>
<evidence type="ECO:0000256" key="5">
    <source>
        <dbReference type="ARBA" id="ARBA00022824"/>
    </source>
</evidence>
<keyword evidence="8 12" id="KW-0472">Membrane</keyword>
<evidence type="ECO:0000256" key="11">
    <source>
        <dbReference type="ARBA" id="ARBA00038888"/>
    </source>
</evidence>
<reference evidence="17 18" key="1">
    <citation type="journal article" date="2023" name="G3 (Bethesda)">
        <title>A chromosome-level genome assembly of Zasmidium syzygii isolated from banana leaves.</title>
        <authorList>
            <person name="van Westerhoven A.C."/>
            <person name="Mehrabi R."/>
            <person name="Talebi R."/>
            <person name="Steentjes M.B.F."/>
            <person name="Corcolon B."/>
            <person name="Chong P.A."/>
            <person name="Kema G.H.J."/>
            <person name="Seidl M.F."/>
        </authorList>
    </citation>
    <scope>NUCLEOTIDE SEQUENCE [LARGE SCALE GENOMIC DNA]</scope>
    <source>
        <strain evidence="17 18">P124</strain>
    </source>
</reference>
<keyword evidence="7 12" id="KW-1133">Transmembrane helix</keyword>
<feature type="signal peptide" evidence="14">
    <location>
        <begin position="1"/>
        <end position="24"/>
    </location>
</feature>
<dbReference type="EMBL" id="JAXOVC010000005">
    <property type="protein sequence ID" value="KAK4501729.1"/>
    <property type="molecule type" value="Genomic_DNA"/>
</dbReference>
<evidence type="ECO:0000259" key="15">
    <source>
        <dbReference type="Pfam" id="PF03200"/>
    </source>
</evidence>
<keyword evidence="5 12" id="KW-0256">Endoplasmic reticulum</keyword>
<evidence type="ECO:0000256" key="4">
    <source>
        <dbReference type="ARBA" id="ARBA00022801"/>
    </source>
</evidence>
<dbReference type="SUPFAM" id="SSF48208">
    <property type="entry name" value="Six-hairpin glycosidases"/>
    <property type="match status" value="1"/>
</dbReference>
<feature type="domain" description="Glycosyl hydrolase family 63 C-terminal" evidence="15">
    <location>
        <begin position="272"/>
        <end position="753"/>
    </location>
</feature>
<evidence type="ECO:0000256" key="6">
    <source>
        <dbReference type="ARBA" id="ARBA00022968"/>
    </source>
</evidence>
<keyword evidence="10 12" id="KW-0326">Glycosidase</keyword>
<proteinExistence type="inferred from homology"/>
<keyword evidence="6" id="KW-0735">Signal-anchor</keyword>
<comment type="pathway">
    <text evidence="13">Glycan metabolism; N-glycan degradation.</text>
</comment>
<comment type="subcellular location">
    <subcellularLocation>
        <location evidence="1 12">Endoplasmic reticulum membrane</location>
        <topology evidence="1 12">Single-pass type II membrane protein</topology>
    </subcellularLocation>
</comment>
<evidence type="ECO:0000256" key="7">
    <source>
        <dbReference type="ARBA" id="ARBA00022989"/>
    </source>
</evidence>
<dbReference type="InterPro" id="IPR004888">
    <property type="entry name" value="Glycoside_hydrolase_63"/>
</dbReference>
<dbReference type="Gene3D" id="2.70.98.110">
    <property type="entry name" value="Glycosyl hydrolase family 63, N-terminal domain"/>
    <property type="match status" value="1"/>
</dbReference>
<keyword evidence="3 12" id="KW-0812">Transmembrane</keyword>
<evidence type="ECO:0000313" key="18">
    <source>
        <dbReference type="Proteomes" id="UP001305779"/>
    </source>
</evidence>
<evidence type="ECO:0000256" key="13">
    <source>
        <dbReference type="RuleBase" id="RU369107"/>
    </source>
</evidence>
<comment type="catalytic activity">
    <reaction evidence="12">
        <text>N(4)-(alpha-D-Glc-(1-&gt;2)-alpha-D-Glc-(1-&gt;3)-alpha-D-Glc-(1-&gt;3)-alpha-D-Man-(1-&gt;2)-alpha-D-Man-(1-&gt;2)-alpha-D-Man-(1-&gt;3)-[alpha-D-Man-(1-&gt;2)-alpha-D-Man-(1-&gt;3)-[alpha-D-Man-(1-&gt;2)-alpha-D-Man-(1-&gt;6)]-alpha-D-Man-(1-&gt;6)]-beta-D-Man-(1-&gt;4)-beta-D-GlcNAc-(1-&gt;4)-beta-D-GlcNAc)-L-asparaginyl-[protein] + H2O = N(4)-(alpha-D-Glc-(1-&gt;3)-alpha-D-Glc-(1-&gt;3)-alpha-D-Man-(1-&gt;2)-alpha-D-Man-(1-&gt;2)-alpha-D-Man-(1-&gt;3)-[alpha-D-Man-(1-&gt;2)-alpha-D-Man-(1-&gt;3)-[alpha-D-Man-(1-&gt;2)-alpha-D-Man-(1-&gt;6)]-alpha-D-Man-(1-&gt;6)]-beta-D-Man-(1-&gt;4)-beta-D-GlcNAc-(1-&gt;4)-beta-D-GlcNAc)-L-asparaginyl-[protein] + beta-D-glucose</text>
        <dbReference type="Rhea" id="RHEA:55988"/>
        <dbReference type="Rhea" id="RHEA-COMP:12806"/>
        <dbReference type="Rhea" id="RHEA-COMP:14355"/>
        <dbReference type="ChEBI" id="CHEBI:15377"/>
        <dbReference type="ChEBI" id="CHEBI:15903"/>
        <dbReference type="ChEBI" id="CHEBI:59082"/>
        <dbReference type="ChEBI" id="CHEBI:132537"/>
        <dbReference type="EC" id="3.2.1.106"/>
    </reaction>
</comment>
<evidence type="ECO:0000256" key="14">
    <source>
        <dbReference type="SAM" id="SignalP"/>
    </source>
</evidence>
<evidence type="ECO:0000256" key="12">
    <source>
        <dbReference type="RuleBase" id="RU368089"/>
    </source>
</evidence>
<dbReference type="InterPro" id="IPR031631">
    <property type="entry name" value="Glyco_hydro_63N"/>
</dbReference>
<organism evidence="17 18">
    <name type="scientific">Zasmidium cellare</name>
    <name type="common">Wine cellar mold</name>
    <name type="synonym">Racodium cellare</name>
    <dbReference type="NCBI Taxonomy" id="395010"/>
    <lineage>
        <taxon>Eukaryota</taxon>
        <taxon>Fungi</taxon>
        <taxon>Dikarya</taxon>
        <taxon>Ascomycota</taxon>
        <taxon>Pezizomycotina</taxon>
        <taxon>Dothideomycetes</taxon>
        <taxon>Dothideomycetidae</taxon>
        <taxon>Mycosphaerellales</taxon>
        <taxon>Mycosphaerellaceae</taxon>
        <taxon>Zasmidium</taxon>
    </lineage>
</organism>
<comment type="similarity">
    <text evidence="2 12">Belongs to the glycosyl hydrolase 63 family.</text>
</comment>
<dbReference type="Proteomes" id="UP001305779">
    <property type="component" value="Unassembled WGS sequence"/>
</dbReference>
<feature type="transmembrane region" description="Helical" evidence="12">
    <location>
        <begin position="784"/>
        <end position="804"/>
    </location>
</feature>
<keyword evidence="14" id="KW-0732">Signal</keyword>
<comment type="function">
    <text evidence="12">Cleaves the distal alpha 1,2-linked glucose residue from the Glc(3)Man(9)GlcNAc(2) oligosaccharide precursor.</text>
</comment>
<gene>
    <name evidence="17" type="ORF">PRZ48_007538</name>
</gene>
<evidence type="ECO:0000256" key="3">
    <source>
        <dbReference type="ARBA" id="ARBA00022692"/>
    </source>
</evidence>
<sequence length="832" mass="93009">MQSWRAPLAWIILLSPPLWPTTLAADGLDETSLTWGPYRPSLCFGMRPTIPNSVLLGLMWTGTQDEDLSAEALRHECNLQDQISGPTWKAYDPRIGGTQYIQDVSNQLDITTHFVRLPYGNVGDWAVRVKGIPRRDAPANLESTMVVYASLEHNSKHGESELYCSTSDGRAVQCHGHSSGLEEFQVAVQDTTVNLGSNADRSSLLHSVFVTEDQAWNAESIFLDAVQGKKHSSNEALKGKENVHFVVRSYKGAFEFDIVYTNSTNSRSQSSNLITNTIKTSEKHHQKRMTDVFKFSQTYEGRMYQEFAQSMVSNLLAGIGFFHGDNIVDISQAPEYDEAGLEFWKAAADAQDRAVPHGQAPASLLSMTSSRTSSPHGILANEGYNLLILMDWDMDLALDIVHGWLNLMDEDGWIASDQYLGPEARSTGPSDTVQYPHLASPPTIFMVVEAIVDVISAGGGASLGAYSASLENPMEANRIISELYYLLKRHYSWFRRTQHGGKGLYAREGAVGYRWRGRKPGQCSASGMADHPRPEPPHPGELHVDAIAWVASMAKSLKRIAQYLGDDIEVATFAKHETTLLEDLDTLHWSRLNKAYCDATVADDQHKLICHKGYVSLTPFALGLLGTNHPHLPHILTMLQDPRTLFSPHGIRSLSASSRLTCSNTNCHYRSSISLNTNYLLLLRLLELSLSPGPHAQKAAEIYVPLRHNLIKTVFTSWRETGTAWKHYDAESGEGMGERGWTGWTALVVKVMCMPDLKREQSVPEWRVEDDREADIEEEERKGVGIGMGKVWVGVGVVLVGYFFRRRLMRMWRRDRGLPTTVSYTRSQRWTD</sequence>
<dbReference type="EC" id="3.2.1.106" evidence="11 12"/>
<dbReference type="InterPro" id="IPR031335">
    <property type="entry name" value="Glyco_hydro_63_C"/>
</dbReference>
<accession>A0ABR0EJK5</accession>
<dbReference type="InterPro" id="IPR038518">
    <property type="entry name" value="Glyco_hydro_63N_sf"/>
</dbReference>
<keyword evidence="4 12" id="KW-0378">Hydrolase</keyword>
<keyword evidence="18" id="KW-1185">Reference proteome</keyword>